<evidence type="ECO:0000313" key="2">
    <source>
        <dbReference type="EMBL" id="CAF4107483.1"/>
    </source>
</evidence>
<feature type="compositionally biased region" description="Acidic residues" evidence="1">
    <location>
        <begin position="1"/>
        <end position="16"/>
    </location>
</feature>
<feature type="region of interest" description="Disordered" evidence="1">
    <location>
        <begin position="1"/>
        <end position="26"/>
    </location>
</feature>
<dbReference type="AlphaFoldDB" id="A0A819VDI6"/>
<feature type="non-terminal residue" evidence="2">
    <location>
        <position position="1"/>
    </location>
</feature>
<name>A0A819VDI6_9BILA</name>
<evidence type="ECO:0000313" key="3">
    <source>
        <dbReference type="Proteomes" id="UP000663836"/>
    </source>
</evidence>
<accession>A0A819VDI6</accession>
<dbReference type="EMBL" id="CAJOBD010008230">
    <property type="protein sequence ID" value="CAF4107483.1"/>
    <property type="molecule type" value="Genomic_DNA"/>
</dbReference>
<protein>
    <submittedName>
        <fullName evidence="2">Uncharacterized protein</fullName>
    </submittedName>
</protein>
<proteinExistence type="predicted"/>
<comment type="caution">
    <text evidence="2">The sequence shown here is derived from an EMBL/GenBank/DDBJ whole genome shotgun (WGS) entry which is preliminary data.</text>
</comment>
<reference evidence="2" key="1">
    <citation type="submission" date="2021-02" db="EMBL/GenBank/DDBJ databases">
        <authorList>
            <person name="Nowell W R."/>
        </authorList>
    </citation>
    <scope>NUCLEOTIDE SEQUENCE</scope>
</reference>
<organism evidence="2 3">
    <name type="scientific">Rotaria sordida</name>
    <dbReference type="NCBI Taxonomy" id="392033"/>
    <lineage>
        <taxon>Eukaryota</taxon>
        <taxon>Metazoa</taxon>
        <taxon>Spiralia</taxon>
        <taxon>Gnathifera</taxon>
        <taxon>Rotifera</taxon>
        <taxon>Eurotatoria</taxon>
        <taxon>Bdelloidea</taxon>
        <taxon>Philodinida</taxon>
        <taxon>Philodinidae</taxon>
        <taxon>Rotaria</taxon>
    </lineage>
</organism>
<gene>
    <name evidence="2" type="ORF">JBS370_LOCUS32031</name>
</gene>
<sequence>VKDERSDSEDNDDEQDIGSGEADKDK</sequence>
<dbReference type="Proteomes" id="UP000663836">
    <property type="component" value="Unassembled WGS sequence"/>
</dbReference>
<evidence type="ECO:0000256" key="1">
    <source>
        <dbReference type="SAM" id="MobiDB-lite"/>
    </source>
</evidence>